<feature type="transmembrane region" description="Helical" evidence="14">
    <location>
        <begin position="187"/>
        <end position="206"/>
    </location>
</feature>
<dbReference type="FunFam" id="4.10.260.10:FF:000001">
    <property type="entry name" value="Guanine nucleotide-binding protein subunit gamma"/>
    <property type="match status" value="1"/>
</dbReference>
<feature type="domain" description="G protein gamma" evidence="15">
    <location>
        <begin position="4"/>
        <end position="75"/>
    </location>
</feature>
<feature type="transmembrane region" description="Helical" evidence="14">
    <location>
        <begin position="243"/>
        <end position="267"/>
    </location>
</feature>
<keyword evidence="5 13" id="KW-1003">Cell membrane</keyword>
<dbReference type="SMART" id="SM01224">
    <property type="entry name" value="G_gamma"/>
    <property type="match status" value="1"/>
</dbReference>
<dbReference type="InterPro" id="IPR015898">
    <property type="entry name" value="G-protein_gamma-like_dom"/>
</dbReference>
<sequence length="342" mass="38479">MSNNMAKIADARKTVEQLKLEVNIERMMVSKAAAELMSFCESHAKEDPLVTPEHTTGVQVYTESGAPEAPAKKHTGILWRGNNNKVFKAKQWPTLEATPSLAILPPLFKRMNYAEGGLQVFASFVGIMVEQFVVDGPHAHLYDKESKSWVKLMNWQHSTMYLFFGISGIAMLLSTSSKLVPPRTDRAALSLALFVEGFLFYFHVHARPPLDAHIHSLLLFPVFTGSVSLMLEVFIKDNILLELFGACLFILQGSWFYQIGFVLYPLSGPEWDLNEHGNIMFVTMCFCWHLAVALLLVAGTSFIVWFTLTRLSDRRGDIEIGMRNALSKTNSEKALLEESEEE</sequence>
<evidence type="ECO:0000256" key="6">
    <source>
        <dbReference type="ARBA" id="ARBA00022481"/>
    </source>
</evidence>
<dbReference type="InterPro" id="IPR036284">
    <property type="entry name" value="GGL_sf"/>
</dbReference>
<dbReference type="GO" id="GO:0005834">
    <property type="term" value="C:heterotrimeric G-protein complex"/>
    <property type="evidence" value="ECO:0007669"/>
    <property type="project" value="InterPro"/>
</dbReference>
<evidence type="ECO:0000256" key="4">
    <source>
        <dbReference type="ARBA" id="ARBA00007431"/>
    </source>
</evidence>
<evidence type="ECO:0000256" key="12">
    <source>
        <dbReference type="ARBA" id="ARBA00023289"/>
    </source>
</evidence>
<evidence type="ECO:0000256" key="1">
    <source>
        <dbReference type="ARBA" id="ARBA00004141"/>
    </source>
</evidence>
<dbReference type="CDD" id="cd00068">
    <property type="entry name" value="GGL"/>
    <property type="match status" value="1"/>
</dbReference>
<evidence type="ECO:0000313" key="16">
    <source>
        <dbReference type="EMBL" id="RVE63819.1"/>
    </source>
</evidence>
<dbReference type="PROSITE" id="PS50058">
    <property type="entry name" value="G_PROTEIN_GAMMA"/>
    <property type="match status" value="1"/>
</dbReference>
<comment type="similarity">
    <text evidence="3">Belongs to the TMEM45 family.</text>
</comment>
<evidence type="ECO:0000256" key="13">
    <source>
        <dbReference type="RuleBase" id="RU004973"/>
    </source>
</evidence>
<dbReference type="SUPFAM" id="SSF48670">
    <property type="entry name" value="Transducin (heterotrimeric G protein), gamma chain"/>
    <property type="match status" value="1"/>
</dbReference>
<dbReference type="InterPro" id="IPR006904">
    <property type="entry name" value="DUF716"/>
</dbReference>
<name>A0A437CP86_ORYJA</name>
<dbReference type="Pfam" id="PF04819">
    <property type="entry name" value="DUF716"/>
    <property type="match status" value="1"/>
</dbReference>
<dbReference type="EMBL" id="CM012450">
    <property type="protein sequence ID" value="RVE63819.1"/>
    <property type="molecule type" value="Genomic_DNA"/>
</dbReference>
<dbReference type="OrthoDB" id="551896at2759"/>
<keyword evidence="9 13" id="KW-0472">Membrane</keyword>
<evidence type="ECO:0000256" key="14">
    <source>
        <dbReference type="SAM" id="Phobius"/>
    </source>
</evidence>
<dbReference type="InterPro" id="IPR042127">
    <property type="entry name" value="TMEM45"/>
</dbReference>
<keyword evidence="7 14" id="KW-0812">Transmembrane</keyword>
<feature type="transmembrane region" description="Helical" evidence="14">
    <location>
        <begin position="154"/>
        <end position="175"/>
    </location>
</feature>
<keyword evidence="12" id="KW-0636">Prenylation</keyword>
<accession>A0A437CP86</accession>
<keyword evidence="17" id="KW-1185">Reference proteome</keyword>
<evidence type="ECO:0000256" key="9">
    <source>
        <dbReference type="ARBA" id="ARBA00023136"/>
    </source>
</evidence>
<protein>
    <recommendedName>
        <fullName evidence="13">Guanine nucleotide-binding protein subunit gamma</fullName>
    </recommendedName>
</protein>
<reference evidence="16 17" key="1">
    <citation type="submission" date="2018-11" db="EMBL/GenBank/DDBJ databases">
        <authorList>
            <person name="Lopez-Roques C."/>
            <person name="Donnadieu C."/>
            <person name="Bouchez O."/>
            <person name="Klopp C."/>
            <person name="Cabau C."/>
            <person name="Zahm M."/>
        </authorList>
    </citation>
    <scope>NUCLEOTIDE SEQUENCE [LARGE SCALE GENOMIC DNA]</scope>
    <source>
        <strain evidence="16">RS831</strain>
        <tissue evidence="16">Whole body</tissue>
    </source>
</reference>
<keyword evidence="8 14" id="KW-1133">Transmembrane helix</keyword>
<dbReference type="PRINTS" id="PR00321">
    <property type="entry name" value="GPROTEING"/>
</dbReference>
<keyword evidence="11 13" id="KW-0449">Lipoprotein</keyword>
<comment type="subcellular location">
    <subcellularLocation>
        <location evidence="2 13">Cell membrane</location>
        <topology evidence="2 13">Lipid-anchor</topology>
        <orientation evidence="2 13">Cytoplasmic side</orientation>
    </subcellularLocation>
    <subcellularLocation>
        <location evidence="1">Membrane</location>
        <topology evidence="1">Multi-pass membrane protein</topology>
    </subcellularLocation>
</comment>
<evidence type="ECO:0000256" key="2">
    <source>
        <dbReference type="ARBA" id="ARBA00004342"/>
    </source>
</evidence>
<evidence type="ECO:0000259" key="15">
    <source>
        <dbReference type="PROSITE" id="PS50058"/>
    </source>
</evidence>
<dbReference type="Pfam" id="PF00631">
    <property type="entry name" value="G-gamma"/>
    <property type="match status" value="1"/>
</dbReference>
<evidence type="ECO:0000256" key="3">
    <source>
        <dbReference type="ARBA" id="ARBA00006948"/>
    </source>
</evidence>
<evidence type="ECO:0000256" key="11">
    <source>
        <dbReference type="ARBA" id="ARBA00023288"/>
    </source>
</evidence>
<comment type="similarity">
    <text evidence="4 13">Belongs to the G protein gamma family.</text>
</comment>
<evidence type="ECO:0000256" key="5">
    <source>
        <dbReference type="ARBA" id="ARBA00022475"/>
    </source>
</evidence>
<dbReference type="InterPro" id="IPR001770">
    <property type="entry name" value="G-protein_gamma"/>
</dbReference>
<evidence type="ECO:0000256" key="7">
    <source>
        <dbReference type="ARBA" id="ARBA00022692"/>
    </source>
</evidence>
<dbReference type="PANTHER" id="PTHR16007">
    <property type="entry name" value="EPIDIDYMAL MEMBRANE PROTEIN E9-RELATED"/>
    <property type="match status" value="1"/>
</dbReference>
<keyword evidence="6" id="KW-0488">Methylation</keyword>
<keyword evidence="10 13" id="KW-0807">Transducer</keyword>
<organism evidence="16 17">
    <name type="scientific">Oryzias javanicus</name>
    <name type="common">Javanese ricefish</name>
    <name type="synonym">Aplocheilus javanicus</name>
    <dbReference type="NCBI Taxonomy" id="123683"/>
    <lineage>
        <taxon>Eukaryota</taxon>
        <taxon>Metazoa</taxon>
        <taxon>Chordata</taxon>
        <taxon>Craniata</taxon>
        <taxon>Vertebrata</taxon>
        <taxon>Euteleostomi</taxon>
        <taxon>Actinopterygii</taxon>
        <taxon>Neopterygii</taxon>
        <taxon>Teleostei</taxon>
        <taxon>Neoteleostei</taxon>
        <taxon>Acanthomorphata</taxon>
        <taxon>Ovalentaria</taxon>
        <taxon>Atherinomorphae</taxon>
        <taxon>Beloniformes</taxon>
        <taxon>Adrianichthyidae</taxon>
        <taxon>Oryziinae</taxon>
        <taxon>Oryzias</taxon>
    </lineage>
</organism>
<dbReference type="Proteomes" id="UP000283210">
    <property type="component" value="Chromosome 14"/>
</dbReference>
<gene>
    <name evidence="16" type="ORF">OJAV_G00139920</name>
</gene>
<comment type="subunit">
    <text evidence="13">G proteins are composed of 3 units; alpha, beta and gamma.</text>
</comment>
<dbReference type="GO" id="GO:0031681">
    <property type="term" value="F:G-protein beta-subunit binding"/>
    <property type="evidence" value="ECO:0007669"/>
    <property type="project" value="InterPro"/>
</dbReference>
<comment type="function">
    <text evidence="13">Guanine nucleotide-binding proteins (G proteins) are involved as a modulator or transducer in various transmembrane signaling systems. The beta and gamma chains are required for the GTPase activity, for replacement of GDP by GTP, and for G protein-effector interaction.</text>
</comment>
<evidence type="ECO:0000256" key="10">
    <source>
        <dbReference type="ARBA" id="ARBA00023224"/>
    </source>
</evidence>
<dbReference type="GO" id="GO:0007186">
    <property type="term" value="P:G protein-coupled receptor signaling pathway"/>
    <property type="evidence" value="ECO:0007669"/>
    <property type="project" value="InterPro"/>
</dbReference>
<feature type="transmembrane region" description="Helical" evidence="14">
    <location>
        <begin position="116"/>
        <end position="134"/>
    </location>
</feature>
<feature type="transmembrane region" description="Helical" evidence="14">
    <location>
        <begin position="279"/>
        <end position="306"/>
    </location>
</feature>
<proteinExistence type="inferred from homology"/>
<evidence type="ECO:0000313" key="17">
    <source>
        <dbReference type="Proteomes" id="UP000283210"/>
    </source>
</evidence>
<feature type="transmembrane region" description="Helical" evidence="14">
    <location>
        <begin position="212"/>
        <end position="231"/>
    </location>
</feature>
<dbReference type="AlphaFoldDB" id="A0A437CP86"/>
<dbReference type="Gene3D" id="4.10.260.10">
    <property type="entry name" value="Transducin (heterotrimeric G protein), gamma chain"/>
    <property type="match status" value="1"/>
</dbReference>
<dbReference type="SMART" id="SM00224">
    <property type="entry name" value="GGL"/>
    <property type="match status" value="1"/>
</dbReference>
<reference evidence="16 17" key="2">
    <citation type="submission" date="2019-01" db="EMBL/GenBank/DDBJ databases">
        <title>A chromosome length genome reference of the Java medaka (oryzias javanicus).</title>
        <authorList>
            <person name="Herpin A."/>
            <person name="Takehana Y."/>
            <person name="Naruse K."/>
            <person name="Ansai S."/>
            <person name="Kawaguchi M."/>
        </authorList>
    </citation>
    <scope>NUCLEOTIDE SEQUENCE [LARGE SCALE GENOMIC DNA]</scope>
    <source>
        <strain evidence="16">RS831</strain>
        <tissue evidence="16">Whole body</tissue>
    </source>
</reference>
<evidence type="ECO:0000256" key="8">
    <source>
        <dbReference type="ARBA" id="ARBA00022989"/>
    </source>
</evidence>
<dbReference type="PANTHER" id="PTHR16007:SF59">
    <property type="entry name" value="TRANSMEMBRANE PROTEIN 45B"/>
    <property type="match status" value="1"/>
</dbReference>